<proteinExistence type="predicted"/>
<dbReference type="RefSeq" id="WP_049719677.1">
    <property type="nucleotide sequence ID" value="NZ_CP036487.1"/>
</dbReference>
<sequence>MKKAMSELSENTCHYCSGKGYLELLLGGTEACYACHGTGKEDKK</sequence>
<dbReference type="SUPFAM" id="SSF57938">
    <property type="entry name" value="DnaJ/Hsp40 cysteine-rich domain"/>
    <property type="match status" value="1"/>
</dbReference>
<keyword evidence="2" id="KW-1185">Reference proteome</keyword>
<reference evidence="1 2" key="1">
    <citation type="submission" date="2020-12" db="EMBL/GenBank/DDBJ databases">
        <title>WGS of Thermoactinomyces spp.</title>
        <authorList>
            <person name="Cheng K."/>
        </authorList>
    </citation>
    <scope>NUCLEOTIDE SEQUENCE [LARGE SCALE GENOMIC DNA]</scope>
    <source>
        <strain evidence="2">CICC 10650\ACCC 41061</strain>
    </source>
</reference>
<gene>
    <name evidence="1" type="ORF">I8U22_09430</name>
</gene>
<comment type="caution">
    <text evidence="1">The sequence shown here is derived from an EMBL/GenBank/DDBJ whole genome shotgun (WGS) entry which is preliminary data.</text>
</comment>
<accession>A0ABS0QIC9</accession>
<evidence type="ECO:0000313" key="1">
    <source>
        <dbReference type="EMBL" id="MBH8589025.1"/>
    </source>
</evidence>
<dbReference type="Pfam" id="PF17302">
    <property type="entry name" value="DUF5351"/>
    <property type="match status" value="1"/>
</dbReference>
<dbReference type="InterPro" id="IPR036410">
    <property type="entry name" value="HSP_DnaJ_Cys-rich_dom_sf"/>
</dbReference>
<dbReference type="InterPro" id="IPR035272">
    <property type="entry name" value="DUF5351"/>
</dbReference>
<dbReference type="EMBL" id="JAECVU010000005">
    <property type="protein sequence ID" value="MBH8589025.1"/>
    <property type="molecule type" value="Genomic_DNA"/>
</dbReference>
<evidence type="ECO:0000313" key="2">
    <source>
        <dbReference type="Proteomes" id="UP000641910"/>
    </source>
</evidence>
<dbReference type="Proteomes" id="UP000641910">
    <property type="component" value="Unassembled WGS sequence"/>
</dbReference>
<protein>
    <recommendedName>
        <fullName evidence="3">YuiA family protein</fullName>
    </recommendedName>
</protein>
<organism evidence="1 2">
    <name type="scientific">Thermoactinomyces vulgaris</name>
    <dbReference type="NCBI Taxonomy" id="2026"/>
    <lineage>
        <taxon>Bacteria</taxon>
        <taxon>Bacillati</taxon>
        <taxon>Bacillota</taxon>
        <taxon>Bacilli</taxon>
        <taxon>Bacillales</taxon>
        <taxon>Thermoactinomycetaceae</taxon>
        <taxon>Thermoactinomyces</taxon>
    </lineage>
</organism>
<evidence type="ECO:0008006" key="3">
    <source>
        <dbReference type="Google" id="ProtNLM"/>
    </source>
</evidence>
<name>A0ABS0QIC9_THEVU</name>